<dbReference type="PANTHER" id="PTHR19970:SF0">
    <property type="entry name" value="LARGE RIBOSOMAL SUBUNIT PROTEIN EL39"/>
    <property type="match status" value="1"/>
</dbReference>
<dbReference type="Proteomes" id="UP000501690">
    <property type="component" value="Linkage Group LG11"/>
</dbReference>
<dbReference type="PANTHER" id="PTHR19970">
    <property type="entry name" value="RIBOSOMAL PROTEIN L39E"/>
    <property type="match status" value="1"/>
</dbReference>
<accession>A0A4D6NSE1</accession>
<keyword evidence="5" id="KW-1185">Reference proteome</keyword>
<sequence>MVLLDQITISTLQFPSHKTFRIKKKLAKKMRQNRPIPYWIRMRTDNTIRYNAKRRHWRRTKLGF</sequence>
<keyword evidence="2 4" id="KW-0689">Ribosomal protein</keyword>
<reference evidence="4 5" key="1">
    <citation type="submission" date="2019-04" db="EMBL/GenBank/DDBJ databases">
        <title>An improved genome assembly and genetic linkage map for asparagus bean, Vigna unguiculata ssp. sesquipedialis.</title>
        <authorList>
            <person name="Xia Q."/>
            <person name="Zhang R."/>
            <person name="Dong Y."/>
        </authorList>
    </citation>
    <scope>NUCLEOTIDE SEQUENCE [LARGE SCALE GENOMIC DNA]</scope>
    <source>
        <tissue evidence="4">Leaf</tissue>
    </source>
</reference>
<evidence type="ECO:0000313" key="4">
    <source>
        <dbReference type="EMBL" id="QCE16288.1"/>
    </source>
</evidence>
<gene>
    <name evidence="4" type="ORF">DEO72_LG11g3301</name>
</gene>
<dbReference type="PROSITE" id="PS00051">
    <property type="entry name" value="RIBOSOMAL_L39E"/>
    <property type="match status" value="1"/>
</dbReference>
<evidence type="ECO:0000256" key="3">
    <source>
        <dbReference type="ARBA" id="ARBA00023274"/>
    </source>
</evidence>
<evidence type="ECO:0000313" key="5">
    <source>
        <dbReference type="Proteomes" id="UP000501690"/>
    </source>
</evidence>
<name>A0A4D6NSE1_VIGUN</name>
<dbReference type="GO" id="GO:0006412">
    <property type="term" value="P:translation"/>
    <property type="evidence" value="ECO:0007669"/>
    <property type="project" value="InterPro"/>
</dbReference>
<proteinExistence type="inferred from homology"/>
<evidence type="ECO:0000256" key="2">
    <source>
        <dbReference type="ARBA" id="ARBA00022980"/>
    </source>
</evidence>
<dbReference type="InterPro" id="IPR020083">
    <property type="entry name" value="Ribosomal_eL39_CS"/>
</dbReference>
<dbReference type="AlphaFoldDB" id="A0A4D6NSE1"/>
<evidence type="ECO:0000256" key="1">
    <source>
        <dbReference type="ARBA" id="ARBA00009339"/>
    </source>
</evidence>
<dbReference type="GO" id="GO:0022625">
    <property type="term" value="C:cytosolic large ribosomal subunit"/>
    <property type="evidence" value="ECO:0007669"/>
    <property type="project" value="TreeGrafter"/>
</dbReference>
<dbReference type="InterPro" id="IPR023626">
    <property type="entry name" value="Ribosomal_eL39_dom_sf"/>
</dbReference>
<dbReference type="Gene3D" id="1.10.1620.10">
    <property type="entry name" value="Ribosomal protein L39e"/>
    <property type="match status" value="1"/>
</dbReference>
<keyword evidence="3" id="KW-0687">Ribonucleoprotein</keyword>
<protein>
    <submittedName>
        <fullName evidence="4">Large subunit ribosomal protein L39e</fullName>
    </submittedName>
</protein>
<dbReference type="Pfam" id="PF00832">
    <property type="entry name" value="Ribosomal_L39"/>
    <property type="match status" value="1"/>
</dbReference>
<dbReference type="InterPro" id="IPR000077">
    <property type="entry name" value="Ribosomal_eL39"/>
</dbReference>
<dbReference type="EMBL" id="CP039355">
    <property type="protein sequence ID" value="QCE16288.1"/>
    <property type="molecule type" value="Genomic_DNA"/>
</dbReference>
<organism evidence="4 5">
    <name type="scientific">Vigna unguiculata</name>
    <name type="common">Cowpea</name>
    <dbReference type="NCBI Taxonomy" id="3917"/>
    <lineage>
        <taxon>Eukaryota</taxon>
        <taxon>Viridiplantae</taxon>
        <taxon>Streptophyta</taxon>
        <taxon>Embryophyta</taxon>
        <taxon>Tracheophyta</taxon>
        <taxon>Spermatophyta</taxon>
        <taxon>Magnoliopsida</taxon>
        <taxon>eudicotyledons</taxon>
        <taxon>Gunneridae</taxon>
        <taxon>Pentapetalae</taxon>
        <taxon>rosids</taxon>
        <taxon>fabids</taxon>
        <taxon>Fabales</taxon>
        <taxon>Fabaceae</taxon>
        <taxon>Papilionoideae</taxon>
        <taxon>50 kb inversion clade</taxon>
        <taxon>NPAAA clade</taxon>
        <taxon>indigoferoid/millettioid clade</taxon>
        <taxon>Phaseoleae</taxon>
        <taxon>Vigna</taxon>
    </lineage>
</organism>
<dbReference type="FunFam" id="1.10.1620.10:FF:000001">
    <property type="entry name" value="60S ribosomal protein-like L39"/>
    <property type="match status" value="1"/>
</dbReference>
<dbReference type="GO" id="GO:0003735">
    <property type="term" value="F:structural constituent of ribosome"/>
    <property type="evidence" value="ECO:0007669"/>
    <property type="project" value="InterPro"/>
</dbReference>
<dbReference type="SUPFAM" id="SSF48662">
    <property type="entry name" value="Ribosomal protein L39e"/>
    <property type="match status" value="1"/>
</dbReference>
<comment type="similarity">
    <text evidence="1">Belongs to the eukaryotic ribosomal protein eL39 family.</text>
</comment>